<keyword evidence="4" id="KW-1185">Reference proteome</keyword>
<protein>
    <submittedName>
        <fullName evidence="3">Bifunctional DNA primase/polymerase</fullName>
    </submittedName>
</protein>
<keyword evidence="1" id="KW-0812">Transmembrane</keyword>
<keyword evidence="1" id="KW-1133">Transmembrane helix</keyword>
<evidence type="ECO:0000259" key="2">
    <source>
        <dbReference type="Pfam" id="PF09250"/>
    </source>
</evidence>
<evidence type="ECO:0000313" key="4">
    <source>
        <dbReference type="Proteomes" id="UP000675554"/>
    </source>
</evidence>
<dbReference type="InterPro" id="IPR015330">
    <property type="entry name" value="DNA_primase/pol_bifunc_N"/>
</dbReference>
<dbReference type="EMBL" id="JAGSMN010000187">
    <property type="protein sequence ID" value="MBR7673208.1"/>
    <property type="molecule type" value="Genomic_DNA"/>
</dbReference>
<organism evidence="3 4">
    <name type="scientific">Streptomyces daliensis</name>
    <dbReference type="NCBI Taxonomy" id="299421"/>
    <lineage>
        <taxon>Bacteria</taxon>
        <taxon>Bacillati</taxon>
        <taxon>Actinomycetota</taxon>
        <taxon>Actinomycetes</taxon>
        <taxon>Kitasatosporales</taxon>
        <taxon>Streptomycetaceae</taxon>
        <taxon>Streptomyces</taxon>
    </lineage>
</organism>
<feature type="domain" description="DNA primase/polymerase bifunctional N-terminal" evidence="2">
    <location>
        <begin position="11"/>
        <end position="136"/>
    </location>
</feature>
<name>A0A8T4IMV4_9ACTN</name>
<keyword evidence="1" id="KW-0472">Membrane</keyword>
<dbReference type="Pfam" id="PF09250">
    <property type="entry name" value="Prim-Pol"/>
    <property type="match status" value="1"/>
</dbReference>
<proteinExistence type="predicted"/>
<sequence>MQMMTRRGLVWLSASAEDPAECRATWAADPRSPYALPTGHYFDVVAIEQRVGLETFDQLARRAMPLGPVMADWASRLTGFFLPSGMQATFDGMMRRETSDRLEYRYLSVDSVVVVPGPMPLSGDRYTWLRAPMRRPEATAARVAALAAMFVASAALVARADRYGLERERVVTVPAKDEETPGAR</sequence>
<gene>
    <name evidence="3" type="ORF">KDA82_09300</name>
</gene>
<evidence type="ECO:0000256" key="1">
    <source>
        <dbReference type="SAM" id="Phobius"/>
    </source>
</evidence>
<accession>A0A8T4IMV4</accession>
<comment type="caution">
    <text evidence="3">The sequence shown here is derived from an EMBL/GenBank/DDBJ whole genome shotgun (WGS) entry which is preliminary data.</text>
</comment>
<evidence type="ECO:0000313" key="3">
    <source>
        <dbReference type="EMBL" id="MBR7673208.1"/>
    </source>
</evidence>
<feature type="transmembrane region" description="Helical" evidence="1">
    <location>
        <begin position="139"/>
        <end position="158"/>
    </location>
</feature>
<dbReference type="Proteomes" id="UP000675554">
    <property type="component" value="Unassembled WGS sequence"/>
</dbReference>
<dbReference type="AlphaFoldDB" id="A0A8T4IMV4"/>
<reference evidence="3" key="1">
    <citation type="submission" date="2021-04" db="EMBL/GenBank/DDBJ databases">
        <title>Sequencing of actinobacteria type strains.</title>
        <authorList>
            <person name="Nguyen G.-S."/>
            <person name="Wentzel A."/>
        </authorList>
    </citation>
    <scope>NUCLEOTIDE SEQUENCE</scope>
    <source>
        <strain evidence="3">DSM 42095</strain>
    </source>
</reference>